<sequence length="209" mass="20981">MKSLFSWLVLIVSIALLVSGCSSSDDGESSSSTASDTETSTTSLASSVIGELSTSLISASSSRHSRVSSRSTSKTLDQISLTSAQITSVVDAATAAIDNASLGSSEDLIQIMPKIIEGTQGKLATVGLSNSSETIKVINVIGNSLVKSISGRSANLPSASADNDSTATETVLSKITSTSVANLDEAGLSSADIGTASSELVETVVGSLG</sequence>
<evidence type="ECO:0008006" key="3">
    <source>
        <dbReference type="Google" id="ProtNLM"/>
    </source>
</evidence>
<protein>
    <recommendedName>
        <fullName evidence="3">Lipoprotein</fullName>
    </recommendedName>
</protein>
<gene>
    <name evidence="2" type="ORF">METZ01_LOCUS237549</name>
</gene>
<proteinExistence type="predicted"/>
<feature type="non-terminal residue" evidence="2">
    <location>
        <position position="209"/>
    </location>
</feature>
<organism evidence="2">
    <name type="scientific">marine metagenome</name>
    <dbReference type="NCBI Taxonomy" id="408172"/>
    <lineage>
        <taxon>unclassified sequences</taxon>
        <taxon>metagenomes</taxon>
        <taxon>ecological metagenomes</taxon>
    </lineage>
</organism>
<dbReference type="EMBL" id="UINC01060315">
    <property type="protein sequence ID" value="SVB84695.1"/>
    <property type="molecule type" value="Genomic_DNA"/>
</dbReference>
<evidence type="ECO:0000256" key="1">
    <source>
        <dbReference type="SAM" id="MobiDB-lite"/>
    </source>
</evidence>
<evidence type="ECO:0000313" key="2">
    <source>
        <dbReference type="EMBL" id="SVB84695.1"/>
    </source>
</evidence>
<dbReference type="PROSITE" id="PS51257">
    <property type="entry name" value="PROKAR_LIPOPROTEIN"/>
    <property type="match status" value="1"/>
</dbReference>
<accession>A0A382HC88</accession>
<dbReference type="AlphaFoldDB" id="A0A382HC88"/>
<reference evidence="2" key="1">
    <citation type="submission" date="2018-05" db="EMBL/GenBank/DDBJ databases">
        <authorList>
            <person name="Lanie J.A."/>
            <person name="Ng W.-L."/>
            <person name="Kazmierczak K.M."/>
            <person name="Andrzejewski T.M."/>
            <person name="Davidsen T.M."/>
            <person name="Wayne K.J."/>
            <person name="Tettelin H."/>
            <person name="Glass J.I."/>
            <person name="Rusch D."/>
            <person name="Podicherti R."/>
            <person name="Tsui H.-C.T."/>
            <person name="Winkler M.E."/>
        </authorList>
    </citation>
    <scope>NUCLEOTIDE SEQUENCE</scope>
</reference>
<name>A0A382HC88_9ZZZZ</name>
<feature type="region of interest" description="Disordered" evidence="1">
    <location>
        <begin position="23"/>
        <end position="46"/>
    </location>
</feature>